<dbReference type="RefSeq" id="WP_159397945.1">
    <property type="nucleotide sequence ID" value="NZ_CP012673.1"/>
</dbReference>
<evidence type="ECO:0000313" key="2">
    <source>
        <dbReference type="Proteomes" id="UP000238348"/>
    </source>
</evidence>
<organism evidence="1 2">
    <name type="scientific">Sorangium cellulosum</name>
    <name type="common">Polyangium cellulosum</name>
    <dbReference type="NCBI Taxonomy" id="56"/>
    <lineage>
        <taxon>Bacteria</taxon>
        <taxon>Pseudomonadati</taxon>
        <taxon>Myxococcota</taxon>
        <taxon>Polyangia</taxon>
        <taxon>Polyangiales</taxon>
        <taxon>Polyangiaceae</taxon>
        <taxon>Sorangium</taxon>
    </lineage>
</organism>
<dbReference type="Pfam" id="PF12784">
    <property type="entry name" value="PDDEXK_2"/>
    <property type="match status" value="1"/>
</dbReference>
<dbReference type="AlphaFoldDB" id="A0A2L0F8M6"/>
<dbReference type="PANTHER" id="PTHR41317:SF1">
    <property type="entry name" value="PD-(D_E)XK NUCLEASE FAMILY TRANSPOSASE"/>
    <property type="match status" value="1"/>
</dbReference>
<protein>
    <recommendedName>
        <fullName evidence="3">Transposase</fullName>
    </recommendedName>
</protein>
<evidence type="ECO:0008006" key="3">
    <source>
        <dbReference type="Google" id="ProtNLM"/>
    </source>
</evidence>
<accession>A0A2L0F8M6</accession>
<dbReference type="OrthoDB" id="5566984at2"/>
<dbReference type="NCBIfam" id="TIGR01784">
    <property type="entry name" value="T_den_put_tspse"/>
    <property type="match status" value="1"/>
</dbReference>
<dbReference type="InterPro" id="IPR010106">
    <property type="entry name" value="RpnA"/>
</dbReference>
<dbReference type="EMBL" id="CP012673">
    <property type="protein sequence ID" value="AUX47930.1"/>
    <property type="molecule type" value="Genomic_DNA"/>
</dbReference>
<dbReference type="Proteomes" id="UP000238348">
    <property type="component" value="Chromosome"/>
</dbReference>
<dbReference type="PANTHER" id="PTHR41317">
    <property type="entry name" value="PD-(D_E)XK NUCLEASE FAMILY TRANSPOSASE"/>
    <property type="match status" value="1"/>
</dbReference>
<reference evidence="1 2" key="1">
    <citation type="submission" date="2015-09" db="EMBL/GenBank/DDBJ databases">
        <title>Sorangium comparison.</title>
        <authorList>
            <person name="Zaburannyi N."/>
            <person name="Bunk B."/>
            <person name="Overmann J."/>
            <person name="Mueller R."/>
        </authorList>
    </citation>
    <scope>NUCLEOTIDE SEQUENCE [LARGE SCALE GENOMIC DNA]</scope>
    <source>
        <strain evidence="1 2">So ce26</strain>
    </source>
</reference>
<proteinExistence type="predicted"/>
<sequence>MAFADLKNDFVFRRIFATHPDILRGLLNDLLERQGDRTIDAIEYLPSEQAPLVAGAKLSILDVKCKDRSGATFVVEMQLIHVPGFINRVVYNACKAYVGQLKMGRPYTDLADVVAISICDFAVWPDAEQDAAKLPRVPMLSRWNMTERRSGNHGLLQVQYAFLELPKLPKRRPETGAELWAWLFVHSPELTEVPPDLPAGPHRDALELANEATFTEAELDAYRKVMDEIQQVRELVAAKRAEGEAAGFARGESAGFARGESAGLAKGRAEAVLAILEARGIAVDDAVRARIVGCTDAATLARWLARAVTATSAEEVLAES</sequence>
<gene>
    <name evidence="1" type="ORF">SOCE26_094560</name>
</gene>
<name>A0A2L0F8M6_SORCE</name>
<evidence type="ECO:0000313" key="1">
    <source>
        <dbReference type="EMBL" id="AUX47930.1"/>
    </source>
</evidence>